<accession>A0AAD1UD89</accession>
<evidence type="ECO:0000256" key="1">
    <source>
        <dbReference type="SAM" id="Coils"/>
    </source>
</evidence>
<keyword evidence="1" id="KW-0175">Coiled coil</keyword>
<feature type="compositionally biased region" description="Basic residues" evidence="2">
    <location>
        <begin position="1"/>
        <end position="14"/>
    </location>
</feature>
<evidence type="ECO:0000313" key="4">
    <source>
        <dbReference type="Proteomes" id="UP001295684"/>
    </source>
</evidence>
<reference evidence="3" key="1">
    <citation type="submission" date="2023-07" db="EMBL/GenBank/DDBJ databases">
        <authorList>
            <consortium name="AG Swart"/>
            <person name="Singh M."/>
            <person name="Singh A."/>
            <person name="Seah K."/>
            <person name="Emmerich C."/>
        </authorList>
    </citation>
    <scope>NUCLEOTIDE SEQUENCE</scope>
    <source>
        <strain evidence="3">DP1</strain>
    </source>
</reference>
<comment type="caution">
    <text evidence="3">The sequence shown here is derived from an EMBL/GenBank/DDBJ whole genome shotgun (WGS) entry which is preliminary data.</text>
</comment>
<gene>
    <name evidence="3" type="ORF">ECRASSUSDP1_LOCUS4604</name>
</gene>
<evidence type="ECO:0000256" key="2">
    <source>
        <dbReference type="SAM" id="MobiDB-lite"/>
    </source>
</evidence>
<feature type="compositionally biased region" description="Polar residues" evidence="2">
    <location>
        <begin position="89"/>
        <end position="103"/>
    </location>
</feature>
<evidence type="ECO:0000313" key="3">
    <source>
        <dbReference type="EMBL" id="CAI2363274.1"/>
    </source>
</evidence>
<feature type="coiled-coil region" evidence="1">
    <location>
        <begin position="348"/>
        <end position="382"/>
    </location>
</feature>
<protein>
    <submittedName>
        <fullName evidence="3">Uncharacterized protein</fullName>
    </submittedName>
</protein>
<organism evidence="3 4">
    <name type="scientific">Euplotes crassus</name>
    <dbReference type="NCBI Taxonomy" id="5936"/>
    <lineage>
        <taxon>Eukaryota</taxon>
        <taxon>Sar</taxon>
        <taxon>Alveolata</taxon>
        <taxon>Ciliophora</taxon>
        <taxon>Intramacronucleata</taxon>
        <taxon>Spirotrichea</taxon>
        <taxon>Hypotrichia</taxon>
        <taxon>Euplotida</taxon>
        <taxon>Euplotidae</taxon>
        <taxon>Moneuplotes</taxon>
    </lineage>
</organism>
<sequence>MSLFKKKGKKARKGKKEENKNNSVKHTSKPSFDPDEEDEEDILNSLGINKKKSIVKKTKHKLNKINYDEEENSKNVYIPKKTKSMANESAFTSVYGQNNQGDNSHNEDARPTYSSGELEKLKDSQFQSNKTASEHIQMLEAKAEAYQTDESAMPPPDKIENEEFTHDEQDKMKKIIDVRKKKKLAESGLAMNTKKAEFLAPKDVQMAEEDISDLKQGIQDIYTINTDRNEVLLEDFGDGESWIDNQLQNALGAGNHDSDEHMISLYNSSTNEVTFTDSSEMRSIKFSMGKSIEEYQGDLEYEVSKLETSITNKKSMLASIEKGIKSHEKEIEDSSKMIQESTQGFKLLMEFAEALEDLTELMDEKQKEIDNVYHNLKLVESQHLEICEDVKKKDTTSQSSMGNKKAGLGFTTRPQIMHSAVNSIRVLEKEHQKDIEAAQSTIKDILSKVKEEYKYPQTLLETIKQVYQSYTSTEGFPFDFDIRDTFDILLPYVKLNLIENYTIRESTGSITSITNPTKLKQYLLSSSNPYYSFTEECKSLLGKESVKESSKIDQLWINIVTSLLSGS</sequence>
<dbReference type="EMBL" id="CAMPGE010004428">
    <property type="protein sequence ID" value="CAI2363274.1"/>
    <property type="molecule type" value="Genomic_DNA"/>
</dbReference>
<feature type="region of interest" description="Disordered" evidence="2">
    <location>
        <begin position="89"/>
        <end position="115"/>
    </location>
</feature>
<feature type="region of interest" description="Disordered" evidence="2">
    <location>
        <begin position="1"/>
        <end position="39"/>
    </location>
</feature>
<dbReference type="AlphaFoldDB" id="A0AAD1UD89"/>
<name>A0AAD1UD89_EUPCR</name>
<dbReference type="Proteomes" id="UP001295684">
    <property type="component" value="Unassembled WGS sequence"/>
</dbReference>
<keyword evidence="4" id="KW-1185">Reference proteome</keyword>
<proteinExistence type="predicted"/>